<name>A0A1F4VIX0_UNCKA</name>
<proteinExistence type="predicted"/>
<keyword evidence="1" id="KW-1133">Transmembrane helix</keyword>
<sequence>MNIFFIFIWIYVSMIALSFVEAYVEGRNPWDKRKVGWKLKLPLGIIFSGYHFFLFIIMIPLFLTLPLVIYGLDKRLFGIILSAYFSGIVIEDFVYFIVNPVVKFKEFFTDFTDFYPWIKIKGKKIIPWGYIFGITFAILSWYFLWK</sequence>
<protein>
    <submittedName>
        <fullName evidence="2">Uncharacterized protein</fullName>
    </submittedName>
</protein>
<dbReference type="AlphaFoldDB" id="A0A1F4VIX0"/>
<feature type="transmembrane region" description="Helical" evidence="1">
    <location>
        <begin position="45"/>
        <end position="70"/>
    </location>
</feature>
<keyword evidence="1" id="KW-0472">Membrane</keyword>
<keyword evidence="1" id="KW-0812">Transmembrane</keyword>
<evidence type="ECO:0000256" key="1">
    <source>
        <dbReference type="SAM" id="Phobius"/>
    </source>
</evidence>
<accession>A0A1F4VIX0</accession>
<evidence type="ECO:0000313" key="3">
    <source>
        <dbReference type="Proteomes" id="UP000177763"/>
    </source>
</evidence>
<dbReference type="STRING" id="1802630.A3H26_02675"/>
<evidence type="ECO:0000313" key="2">
    <source>
        <dbReference type="EMBL" id="OGC57119.1"/>
    </source>
</evidence>
<reference evidence="2 3" key="1">
    <citation type="journal article" date="2016" name="Nat. Commun.">
        <title>Thousands of microbial genomes shed light on interconnected biogeochemical processes in an aquifer system.</title>
        <authorList>
            <person name="Anantharaman K."/>
            <person name="Brown C.T."/>
            <person name="Hug L.A."/>
            <person name="Sharon I."/>
            <person name="Castelle C.J."/>
            <person name="Probst A.J."/>
            <person name="Thomas B.C."/>
            <person name="Singh A."/>
            <person name="Wilkins M.J."/>
            <person name="Karaoz U."/>
            <person name="Brodie E.L."/>
            <person name="Williams K.H."/>
            <person name="Hubbard S.S."/>
            <person name="Banfield J.F."/>
        </authorList>
    </citation>
    <scope>NUCLEOTIDE SEQUENCE [LARGE SCALE GENOMIC DNA]</scope>
</reference>
<comment type="caution">
    <text evidence="2">The sequence shown here is derived from an EMBL/GenBank/DDBJ whole genome shotgun (WGS) entry which is preliminary data.</text>
</comment>
<organism evidence="2 3">
    <name type="scientific">candidate division WWE3 bacterium RIFCSPLOWO2_12_FULL_36_10</name>
    <dbReference type="NCBI Taxonomy" id="1802630"/>
    <lineage>
        <taxon>Bacteria</taxon>
        <taxon>Katanobacteria</taxon>
    </lineage>
</organism>
<feature type="transmembrane region" description="Helical" evidence="1">
    <location>
        <begin position="76"/>
        <end position="98"/>
    </location>
</feature>
<dbReference type="Proteomes" id="UP000177763">
    <property type="component" value="Unassembled WGS sequence"/>
</dbReference>
<feature type="transmembrane region" description="Helical" evidence="1">
    <location>
        <begin position="125"/>
        <end position="144"/>
    </location>
</feature>
<gene>
    <name evidence="2" type="ORF">A3H26_02675</name>
</gene>
<dbReference type="EMBL" id="MEVN01000021">
    <property type="protein sequence ID" value="OGC57119.1"/>
    <property type="molecule type" value="Genomic_DNA"/>
</dbReference>
<feature type="transmembrane region" description="Helical" evidence="1">
    <location>
        <begin position="6"/>
        <end position="24"/>
    </location>
</feature>